<name>A0A5K3G0H4_MESCO</name>
<sequence>MVTSNPSRKHCANSNGWYQATSTALPGPIMYYKMGPHKRTPLSHVHHRRPTRHLDLYNCHWSIPHK</sequence>
<accession>A0A5K3G0H4</accession>
<dbReference type="WBParaSite" id="MCU_012475-RA">
    <property type="protein sequence ID" value="MCU_012475-RA"/>
    <property type="gene ID" value="MCU_012475"/>
</dbReference>
<protein>
    <submittedName>
        <fullName evidence="1">Ovule protein</fullName>
    </submittedName>
</protein>
<reference evidence="1" key="1">
    <citation type="submission" date="2019-11" db="UniProtKB">
        <authorList>
            <consortium name="WormBaseParasite"/>
        </authorList>
    </citation>
    <scope>IDENTIFICATION</scope>
</reference>
<dbReference type="AlphaFoldDB" id="A0A5K3G0H4"/>
<proteinExistence type="predicted"/>
<organism evidence="1">
    <name type="scientific">Mesocestoides corti</name>
    <name type="common">Flatworm</name>
    <dbReference type="NCBI Taxonomy" id="53468"/>
    <lineage>
        <taxon>Eukaryota</taxon>
        <taxon>Metazoa</taxon>
        <taxon>Spiralia</taxon>
        <taxon>Lophotrochozoa</taxon>
        <taxon>Platyhelminthes</taxon>
        <taxon>Cestoda</taxon>
        <taxon>Eucestoda</taxon>
        <taxon>Cyclophyllidea</taxon>
        <taxon>Mesocestoididae</taxon>
        <taxon>Mesocestoides</taxon>
    </lineage>
</organism>
<evidence type="ECO:0000313" key="1">
    <source>
        <dbReference type="WBParaSite" id="MCU_012475-RA"/>
    </source>
</evidence>